<comment type="subunit">
    <text evidence="11">Component of the SRB8-11 complex, which itself associates with the Mediator complex.</text>
</comment>
<accession>A0A507FSL8</accession>
<name>A0A507FSL8_9FUNG</name>
<feature type="region of interest" description="Disordered" evidence="12">
    <location>
        <begin position="466"/>
        <end position="489"/>
    </location>
</feature>
<evidence type="ECO:0000256" key="11">
    <source>
        <dbReference type="RuleBase" id="RU364134"/>
    </source>
</evidence>
<evidence type="ECO:0000259" key="14">
    <source>
        <dbReference type="Pfam" id="PF18296"/>
    </source>
</evidence>
<dbReference type="Proteomes" id="UP000320333">
    <property type="component" value="Unassembled WGS sequence"/>
</dbReference>
<keyword evidence="6 11" id="KW-0010">Activator</keyword>
<feature type="region of interest" description="Disordered" evidence="12">
    <location>
        <begin position="662"/>
        <end position="731"/>
    </location>
</feature>
<evidence type="ECO:0000313" key="16">
    <source>
        <dbReference type="Proteomes" id="UP000320333"/>
    </source>
</evidence>
<evidence type="ECO:0000256" key="2">
    <source>
        <dbReference type="ARBA" id="ARBA00009354"/>
    </source>
</evidence>
<protein>
    <recommendedName>
        <fullName evidence="3 11">Mediator of RNA polymerase II transcription subunit 13</fullName>
    </recommendedName>
    <alternativeName>
        <fullName evidence="10 11">Mediator complex subunit 13</fullName>
    </alternativeName>
</protein>
<dbReference type="Pfam" id="PF06333">
    <property type="entry name" value="Med13_C"/>
    <property type="match status" value="1"/>
</dbReference>
<dbReference type="EMBL" id="QEAP01000007">
    <property type="protein sequence ID" value="TPX78186.1"/>
    <property type="molecule type" value="Genomic_DNA"/>
</dbReference>
<evidence type="ECO:0000256" key="5">
    <source>
        <dbReference type="ARBA" id="ARBA00023015"/>
    </source>
</evidence>
<feature type="compositionally biased region" description="Acidic residues" evidence="12">
    <location>
        <begin position="701"/>
        <end position="719"/>
    </location>
</feature>
<feature type="domain" description="Mediator complex subunit Med13 C-terminal" evidence="13">
    <location>
        <begin position="1134"/>
        <end position="1385"/>
    </location>
</feature>
<comment type="similarity">
    <text evidence="2 11">Belongs to the Mediator complex subunit 13 family.</text>
</comment>
<feature type="region of interest" description="Disordered" evidence="12">
    <location>
        <begin position="370"/>
        <end position="400"/>
    </location>
</feature>
<feature type="compositionally biased region" description="Polar residues" evidence="12">
    <location>
        <begin position="662"/>
        <end position="674"/>
    </location>
</feature>
<dbReference type="GO" id="GO:0003713">
    <property type="term" value="F:transcription coactivator activity"/>
    <property type="evidence" value="ECO:0007669"/>
    <property type="project" value="TreeGrafter"/>
</dbReference>
<reference evidence="15 16" key="1">
    <citation type="journal article" date="2019" name="Sci. Rep.">
        <title>Comparative genomics of chytrid fungi reveal insights into the obligate biotrophic and pathogenic lifestyle of Synchytrium endobioticum.</title>
        <authorList>
            <person name="van de Vossenberg B.T.L.H."/>
            <person name="Warris S."/>
            <person name="Nguyen H.D.T."/>
            <person name="van Gent-Pelzer M.P.E."/>
            <person name="Joly D.L."/>
            <person name="van de Geest H.C."/>
            <person name="Bonants P.J.M."/>
            <person name="Smith D.S."/>
            <person name="Levesque C.A."/>
            <person name="van der Lee T.A.J."/>
        </authorList>
    </citation>
    <scope>NUCLEOTIDE SEQUENCE [LARGE SCALE GENOMIC DNA]</scope>
    <source>
        <strain evidence="15 16">CBS 675.73</strain>
    </source>
</reference>
<evidence type="ECO:0000256" key="1">
    <source>
        <dbReference type="ARBA" id="ARBA00004123"/>
    </source>
</evidence>
<dbReference type="InterPro" id="IPR009401">
    <property type="entry name" value="Med13_C"/>
</dbReference>
<evidence type="ECO:0000256" key="8">
    <source>
        <dbReference type="ARBA" id="ARBA00023242"/>
    </source>
</evidence>
<feature type="compositionally biased region" description="Polar residues" evidence="12">
    <location>
        <begin position="1352"/>
        <end position="1362"/>
    </location>
</feature>
<feature type="compositionally biased region" description="Polar residues" evidence="12">
    <location>
        <begin position="468"/>
        <end position="478"/>
    </location>
</feature>
<dbReference type="PANTHER" id="PTHR48249">
    <property type="entry name" value="MEDIATOR OF RNA POLYMERASE II TRANSCRIPTION SUBUNIT 13"/>
    <property type="match status" value="1"/>
</dbReference>
<proteinExistence type="inferred from homology"/>
<dbReference type="GO" id="GO:0045944">
    <property type="term" value="P:positive regulation of transcription by RNA polymerase II"/>
    <property type="evidence" value="ECO:0007669"/>
    <property type="project" value="TreeGrafter"/>
</dbReference>
<evidence type="ECO:0000313" key="15">
    <source>
        <dbReference type="EMBL" id="TPX78186.1"/>
    </source>
</evidence>
<keyword evidence="7 11" id="KW-0804">Transcription</keyword>
<keyword evidence="4 11" id="KW-0678">Repressor</keyword>
<comment type="function">
    <text evidence="9 11">Component of the SRB8-11 complex. The SRB8-11 complex is a regulatory module of the Mediator complex which is itself involved in regulation of basal and activated RNA polymerase II-dependent transcription. The SRB8-11 complex may be involved in the transcriptional repression of a subset of genes regulated by Mediator. It may inhibit the association of the Mediator complex with RNA polymerase II to form the holoenzyme complex.</text>
</comment>
<feature type="compositionally biased region" description="Gly residues" evidence="12">
    <location>
        <begin position="1464"/>
        <end position="1482"/>
    </location>
</feature>
<dbReference type="GO" id="GO:0016592">
    <property type="term" value="C:mediator complex"/>
    <property type="evidence" value="ECO:0007669"/>
    <property type="project" value="InterPro"/>
</dbReference>
<keyword evidence="5 11" id="KW-0805">Transcription regulation</keyword>
<dbReference type="OrthoDB" id="2157484at2759"/>
<dbReference type="Pfam" id="PF18296">
    <property type="entry name" value="MID_MedPIWI"/>
    <property type="match status" value="1"/>
</dbReference>
<comment type="subcellular location">
    <subcellularLocation>
        <location evidence="1 11">Nucleus</location>
    </subcellularLocation>
</comment>
<evidence type="ECO:0000256" key="9">
    <source>
        <dbReference type="ARBA" id="ARBA00025661"/>
    </source>
</evidence>
<dbReference type="STRING" id="246404.A0A507FSL8"/>
<organism evidence="15 16">
    <name type="scientific">Chytriomyces confervae</name>
    <dbReference type="NCBI Taxonomy" id="246404"/>
    <lineage>
        <taxon>Eukaryota</taxon>
        <taxon>Fungi</taxon>
        <taxon>Fungi incertae sedis</taxon>
        <taxon>Chytridiomycota</taxon>
        <taxon>Chytridiomycota incertae sedis</taxon>
        <taxon>Chytridiomycetes</taxon>
        <taxon>Chytridiales</taxon>
        <taxon>Chytriomycetaceae</taxon>
        <taxon>Chytriomyces</taxon>
    </lineage>
</organism>
<keyword evidence="8 11" id="KW-0539">Nucleus</keyword>
<feature type="region of interest" description="Disordered" evidence="12">
    <location>
        <begin position="1461"/>
        <end position="1485"/>
    </location>
</feature>
<evidence type="ECO:0000256" key="12">
    <source>
        <dbReference type="SAM" id="MobiDB-lite"/>
    </source>
</evidence>
<dbReference type="InterPro" id="IPR041285">
    <property type="entry name" value="MID_MedPIWI"/>
</dbReference>
<dbReference type="PANTHER" id="PTHR48249:SF3">
    <property type="entry name" value="MEDIATOR OF RNA POLYMERASE II TRANSCRIPTION SUBUNIT 13"/>
    <property type="match status" value="1"/>
</dbReference>
<feature type="region of interest" description="Disordered" evidence="12">
    <location>
        <begin position="526"/>
        <end position="568"/>
    </location>
</feature>
<keyword evidence="16" id="KW-1185">Reference proteome</keyword>
<evidence type="ECO:0000259" key="13">
    <source>
        <dbReference type="Pfam" id="PF06333"/>
    </source>
</evidence>
<feature type="region of interest" description="Disordered" evidence="12">
    <location>
        <begin position="1314"/>
        <end position="1333"/>
    </location>
</feature>
<feature type="compositionally biased region" description="Polar residues" evidence="12">
    <location>
        <begin position="555"/>
        <end position="568"/>
    </location>
</feature>
<comment type="caution">
    <text evidence="15">The sequence shown here is derived from an EMBL/GenBank/DDBJ whole genome shotgun (WGS) entry which is preliminary data.</text>
</comment>
<evidence type="ECO:0000256" key="10">
    <source>
        <dbReference type="ARBA" id="ARBA00032008"/>
    </source>
</evidence>
<evidence type="ECO:0000256" key="7">
    <source>
        <dbReference type="ARBA" id="ARBA00023163"/>
    </source>
</evidence>
<feature type="domain" description="MID" evidence="14">
    <location>
        <begin position="883"/>
        <end position="1065"/>
    </location>
</feature>
<feature type="compositionally biased region" description="Polar residues" evidence="12">
    <location>
        <begin position="379"/>
        <end position="395"/>
    </location>
</feature>
<dbReference type="InterPro" id="IPR051139">
    <property type="entry name" value="Mediator_complx_sub13"/>
</dbReference>
<evidence type="ECO:0000256" key="3">
    <source>
        <dbReference type="ARBA" id="ARBA00019618"/>
    </source>
</evidence>
<feature type="region of interest" description="Disordered" evidence="12">
    <location>
        <begin position="1352"/>
        <end position="1374"/>
    </location>
</feature>
<sequence>MNEFEAGSVVTGLFSVSTPRVRWRRFSVQDNFRLNKATSSLAAVYQDHLFAFDFDASNLSNDSFQHCIFMDEGFFTLDAINPLLEVPFVEAIMSCLERHLARFAVLRCKNSFLFTPSFLGSPEDYARIYQSSDRVPLISATPMISFVGPSLLVQIKLNRGEDYRLLDARDLESEARIDVLLLPTGTEAQIYASSISAHSSNQSVVEELIDSDSSFIKPAQTPKIPALIPVHIVNNNQSASILYPSNLVIARIKRTSNYLNSYRDIRWSEDVQTLFDSIPSQVSPVSGTPGSAAQPIPSNFFDAVNSTNASMTTDYWKFVNPTHRLLDLTLTDAGQLDHIIRTKEAADAKAAAAVLKKEAERPASVAGGIKLGAPKAAGSTASEPKQDKNTISSKPHTIKPNIPAVTQSMSAPVISPLHASNTGSDLDLAMLGAGNSGNSNNNSKELMDLELGQIGDDDFDDFFGGGPSTTVKSTSATGSIGAGTPAASGANSWGSIGGTLNAASPPLPIACSPAAFTPGITTSGALSPEVPYTPNHHSTPHPHPIPSFVPESATPGKTATASISAETPSQIQVETMPNTPAPTTSITHHDSLTTSPKFIPESLVIIYPTSDAKTDSASLSDETELVPQQWQAMQMDFKAVWGDRGTRYGTVYKYVLADTANDQTPSHFEGSTNGVRRKRALNEIHNSPESPMRKHARFEKDESESDDDSDSSESDDEDEIMKGPNDEDEEVLEDGEVMAGGGGSGHATAAAATASSVAASFSVDRESELKTALALQLMVEGMTFLSSTLTQVFAGSALGATDSVSIRGPLTLEQVFDYNDTIDPKTPKYGKFQLRKKKRIDPILELLPLPHLRAEHNDIPISLNPTALRVWDKLGLSPAAGTKDVEYLILAPAGTRSFVSHLRRWTTELSNLWDFSNFGSMSPCLQLQGKFSDEDGVVQAKLRQVKSDTRDDSRMRAYAETVDALAPELARIVYYHTKSTNAPYTALFLLNPLPHKPQSSSELHLIVSRLLVNVSDMTKVPLQTILEYIIPVVLPIQFAVMPRMTEAPCLLNLKEFIFGLYSRCRGRSRPDTDEAVSLGFAAHACFVSKSLPSPGVGLMMRRPLDAPTCTVSDPDRIVHAVYKMGGSASSFAGVCWSDSYGELVDCAVVAVDKSASRWFLKFLAEVWERTVTLLRLRKIAAGVTWRLVIAREGLLSNLELHDFETFSNYISTVNSSDIAVQSVTSLSFVSLNTDSSLTVIDPGAVNGIPGGGASQYFLAGNLIDPVTDKKVGAHAELDQIRKKVNSHERIIPDDDASYIFLMRSQRLPISKMTEVSDPSFPARTEKDSQKPDSFLPLANGYLVNVPRRESNLPSEAASTMSSVPLPPPEGSPASQTVEISLLHHVNMPTQPKATCYPGWLPISPASKPENVGQYSSPAASISTPTSSFSVVSNTNTPVLAHTHIEKSPGTINPTTPQPSTPFSGGIGGGGGGSGGGGGGSGVLVGAPQQHHVNILRDIMREYHGLKYAHRGPSIQGVVGEAGARVVPWMFEMAEISERVGDEFHRSV</sequence>
<evidence type="ECO:0000256" key="6">
    <source>
        <dbReference type="ARBA" id="ARBA00023159"/>
    </source>
</evidence>
<gene>
    <name evidence="15" type="ORF">CcCBS67573_g00507</name>
</gene>
<evidence type="ECO:0000256" key="4">
    <source>
        <dbReference type="ARBA" id="ARBA00022491"/>
    </source>
</evidence>